<comment type="caution">
    <text evidence="9">The sequence shown here is derived from an EMBL/GenBank/DDBJ whole genome shotgun (WGS) entry which is preliminary data.</text>
</comment>
<feature type="domain" description="NB-ARC" evidence="7">
    <location>
        <begin position="365"/>
        <end position="437"/>
    </location>
</feature>
<evidence type="ECO:0000256" key="2">
    <source>
        <dbReference type="ARBA" id="ARBA00022614"/>
    </source>
</evidence>
<dbReference type="PANTHER" id="PTHR19338">
    <property type="entry name" value="TRANSLOCASE OF INNER MITOCHONDRIAL MEMBRANE 13 HOMOLOG"/>
    <property type="match status" value="1"/>
</dbReference>
<comment type="similarity">
    <text evidence="1">Belongs to the disease resistance NB-LRR family.</text>
</comment>
<evidence type="ECO:0000256" key="1">
    <source>
        <dbReference type="ARBA" id="ARBA00008894"/>
    </source>
</evidence>
<evidence type="ECO:0000256" key="6">
    <source>
        <dbReference type="SAM" id="MobiDB-lite"/>
    </source>
</evidence>
<name>A0A8T3BVE5_DENNO</name>
<evidence type="ECO:0000313" key="9">
    <source>
        <dbReference type="EMBL" id="KAI0519483.1"/>
    </source>
</evidence>
<dbReference type="EMBL" id="JAGYWB010000006">
    <property type="protein sequence ID" value="KAI0519483.1"/>
    <property type="molecule type" value="Genomic_DNA"/>
</dbReference>
<keyword evidence="2" id="KW-0433">Leucine-rich repeat</keyword>
<dbReference type="InterPro" id="IPR002182">
    <property type="entry name" value="NB-ARC"/>
</dbReference>
<dbReference type="SUPFAM" id="SSF52540">
    <property type="entry name" value="P-loop containing nucleoside triphosphate hydrolases"/>
    <property type="match status" value="1"/>
</dbReference>
<protein>
    <submittedName>
        <fullName evidence="9">Uncharacterized protein</fullName>
    </submittedName>
</protein>
<keyword evidence="4" id="KW-0547">Nucleotide-binding</keyword>
<evidence type="ECO:0000259" key="7">
    <source>
        <dbReference type="Pfam" id="PF00931"/>
    </source>
</evidence>
<organism evidence="9 10">
    <name type="scientific">Dendrobium nobile</name>
    <name type="common">Orchid</name>
    <dbReference type="NCBI Taxonomy" id="94219"/>
    <lineage>
        <taxon>Eukaryota</taxon>
        <taxon>Viridiplantae</taxon>
        <taxon>Streptophyta</taxon>
        <taxon>Embryophyta</taxon>
        <taxon>Tracheophyta</taxon>
        <taxon>Spermatophyta</taxon>
        <taxon>Magnoliopsida</taxon>
        <taxon>Liliopsida</taxon>
        <taxon>Asparagales</taxon>
        <taxon>Orchidaceae</taxon>
        <taxon>Epidendroideae</taxon>
        <taxon>Malaxideae</taxon>
        <taxon>Dendrobiinae</taxon>
        <taxon>Dendrobium</taxon>
    </lineage>
</organism>
<keyword evidence="3" id="KW-0677">Repeat</keyword>
<keyword evidence="5" id="KW-0611">Plant defense</keyword>
<dbReference type="AlphaFoldDB" id="A0A8T3BVE5"/>
<feature type="region of interest" description="Disordered" evidence="6">
    <location>
        <begin position="80"/>
        <end position="99"/>
    </location>
</feature>
<dbReference type="CDD" id="cd14798">
    <property type="entry name" value="RX-CC_like"/>
    <property type="match status" value="1"/>
</dbReference>
<dbReference type="Gene3D" id="3.40.50.300">
    <property type="entry name" value="P-loop containing nucleotide triphosphate hydrolases"/>
    <property type="match status" value="1"/>
</dbReference>
<dbReference type="OrthoDB" id="676742at2759"/>
<proteinExistence type="inferred from homology"/>
<evidence type="ECO:0000256" key="5">
    <source>
        <dbReference type="ARBA" id="ARBA00022821"/>
    </source>
</evidence>
<dbReference type="InterPro" id="IPR041118">
    <property type="entry name" value="Rx_N"/>
</dbReference>
<dbReference type="Proteomes" id="UP000829196">
    <property type="component" value="Unassembled WGS sequence"/>
</dbReference>
<accession>A0A8T3BVE5</accession>
<evidence type="ECO:0000256" key="3">
    <source>
        <dbReference type="ARBA" id="ARBA00022737"/>
    </source>
</evidence>
<dbReference type="GO" id="GO:0006952">
    <property type="term" value="P:defense response"/>
    <property type="evidence" value="ECO:0007669"/>
    <property type="project" value="UniProtKB-KW"/>
</dbReference>
<dbReference type="Gene3D" id="1.20.5.4130">
    <property type="match status" value="1"/>
</dbReference>
<evidence type="ECO:0000256" key="4">
    <source>
        <dbReference type="ARBA" id="ARBA00022741"/>
    </source>
</evidence>
<sequence>MKVSWEKKPEDFIRLAFNDMRIHSINARDYGRGDRPAFGARPGIFTAIEKTQGIKWWSGRTWSIRWWSDRTQLLGGGPVELQASSGGPAELRASSGGPEELRASSGRLVELHAVVDEERGGKSNLRSLSCFEPPIKKEEGPIFRFSMAEPRSKIHISILSWKIKGPQKTQHFPTIKKTKHSMAEAIVLSVMENTASTIVVTAWTKISSLKSRLSEVHSRLEHINSIFLVMSGSLKDIDEMKDYKHEVAAWRKQVIDVAYEVEDIVDEYSYLTRERHRKDFKGLFYNIIHILRDSRTWYRAANHLQNIETMLNNIINMKDQFGIFTSQRIIIGNNSNDDNGQISHFAESSHFKMENEIIGIKKNRNLIENWLAGNETSQYVIAVWGMAGVGKTTLATNVYNRQKKDDRFSSFAWILVTQTYNINDLLRNIILELYEEDSLQVLGQLPNLFFLGLYDDAYVGHCRNAGFQNFPDCNYLN</sequence>
<feature type="domain" description="Disease resistance N-terminal" evidence="8">
    <location>
        <begin position="205"/>
        <end position="281"/>
    </location>
</feature>
<evidence type="ECO:0000259" key="8">
    <source>
        <dbReference type="Pfam" id="PF18052"/>
    </source>
</evidence>
<dbReference type="PANTHER" id="PTHR19338:SF0">
    <property type="entry name" value="MITOCHONDRIAL IMPORT INNER MEMBRANE TRANSLOCASE SUBUNIT TIM13"/>
    <property type="match status" value="1"/>
</dbReference>
<gene>
    <name evidence="9" type="ORF">KFK09_006931</name>
</gene>
<dbReference type="InterPro" id="IPR027417">
    <property type="entry name" value="P-loop_NTPase"/>
</dbReference>
<dbReference type="GO" id="GO:0043531">
    <property type="term" value="F:ADP binding"/>
    <property type="evidence" value="ECO:0007669"/>
    <property type="project" value="InterPro"/>
</dbReference>
<dbReference type="Pfam" id="PF00931">
    <property type="entry name" value="NB-ARC"/>
    <property type="match status" value="1"/>
</dbReference>
<keyword evidence="10" id="KW-1185">Reference proteome</keyword>
<dbReference type="Pfam" id="PF18052">
    <property type="entry name" value="Rx_N"/>
    <property type="match status" value="1"/>
</dbReference>
<dbReference type="InterPro" id="IPR038005">
    <property type="entry name" value="RX-like_CC"/>
</dbReference>
<evidence type="ECO:0000313" key="10">
    <source>
        <dbReference type="Proteomes" id="UP000829196"/>
    </source>
</evidence>
<reference evidence="9" key="1">
    <citation type="journal article" date="2022" name="Front. Genet.">
        <title>Chromosome-Scale Assembly of the Dendrobium nobile Genome Provides Insights Into the Molecular Mechanism of the Biosynthesis of the Medicinal Active Ingredient of Dendrobium.</title>
        <authorList>
            <person name="Xu Q."/>
            <person name="Niu S.-C."/>
            <person name="Li K.-L."/>
            <person name="Zheng P.-J."/>
            <person name="Zhang X.-J."/>
            <person name="Jia Y."/>
            <person name="Liu Y."/>
            <person name="Niu Y.-X."/>
            <person name="Yu L.-H."/>
            <person name="Chen D.-F."/>
            <person name="Zhang G.-Q."/>
        </authorList>
    </citation>
    <scope>NUCLEOTIDE SEQUENCE</scope>
    <source>
        <tissue evidence="9">Leaf</tissue>
    </source>
</reference>